<accession>A0A4S4DZY8</accession>
<dbReference type="PANTHER" id="PTHR47025">
    <property type="entry name" value="AUTOIMMUNE REGULATOR"/>
    <property type="match status" value="1"/>
</dbReference>
<name>A0A4S4DZY8_CAMSN</name>
<dbReference type="PANTHER" id="PTHR47025:SF27">
    <property type="entry name" value="PHD-TYPE DOMAIN-CONTAINING PROTEIN"/>
    <property type="match status" value="1"/>
</dbReference>
<dbReference type="GO" id="GO:0003682">
    <property type="term" value="F:chromatin binding"/>
    <property type="evidence" value="ECO:0007669"/>
    <property type="project" value="TreeGrafter"/>
</dbReference>
<sequence length="336" mass="36571">MSKTAGEGFQSLLILHSPPNVFFEFEGILEFILGGGKCIYTQNWNNLRSKLKKQVLTYSNNMFQREKFVEHNANTVAAGRVLGVDLIEQITKHCIRIVKNPEDAKVIACVLCRGYQFGKSGIGPHTVIVCDLVLSVLYVTHYSKFQADSNYPKDQQIGTRPSLLQNISYASAKKLGFSMLISGSPRSGQRYLASCLLHCFVGNVEIQKVDLATISQEGHGDVTQGVTRILRGNDASHSAEATARRGSSSFARLDVDMHSRSGMATLSTIGAVASAMGLAVEKSSKVPGITTALIDAKLGTEGCKDLFDWLSRQLSGLSCVVEGLNIFGCMCMDNKY</sequence>
<gene>
    <name evidence="1" type="ORF">TEA_017050</name>
</gene>
<comment type="caution">
    <text evidence="1">The sequence shown here is derived from an EMBL/GenBank/DDBJ whole genome shotgun (WGS) entry which is preliminary data.</text>
</comment>
<dbReference type="STRING" id="542762.A0A4S4DZY8"/>
<dbReference type="GO" id="GO:0045944">
    <property type="term" value="P:positive regulation of transcription by RNA polymerase II"/>
    <property type="evidence" value="ECO:0007669"/>
    <property type="project" value="TreeGrafter"/>
</dbReference>
<reference evidence="1 2" key="1">
    <citation type="journal article" date="2018" name="Proc. Natl. Acad. Sci. U.S.A.">
        <title>Draft genome sequence of Camellia sinensis var. sinensis provides insights into the evolution of the tea genome and tea quality.</title>
        <authorList>
            <person name="Wei C."/>
            <person name="Yang H."/>
            <person name="Wang S."/>
            <person name="Zhao J."/>
            <person name="Liu C."/>
            <person name="Gao L."/>
            <person name="Xia E."/>
            <person name="Lu Y."/>
            <person name="Tai Y."/>
            <person name="She G."/>
            <person name="Sun J."/>
            <person name="Cao H."/>
            <person name="Tong W."/>
            <person name="Gao Q."/>
            <person name="Li Y."/>
            <person name="Deng W."/>
            <person name="Jiang X."/>
            <person name="Wang W."/>
            <person name="Chen Q."/>
            <person name="Zhang S."/>
            <person name="Li H."/>
            <person name="Wu J."/>
            <person name="Wang P."/>
            <person name="Li P."/>
            <person name="Shi C."/>
            <person name="Zheng F."/>
            <person name="Jian J."/>
            <person name="Huang B."/>
            <person name="Shan D."/>
            <person name="Shi M."/>
            <person name="Fang C."/>
            <person name="Yue Y."/>
            <person name="Li F."/>
            <person name="Li D."/>
            <person name="Wei S."/>
            <person name="Han B."/>
            <person name="Jiang C."/>
            <person name="Yin Y."/>
            <person name="Xia T."/>
            <person name="Zhang Z."/>
            <person name="Bennetzen J.L."/>
            <person name="Zhao S."/>
            <person name="Wan X."/>
        </authorList>
    </citation>
    <scope>NUCLEOTIDE SEQUENCE [LARGE SCALE GENOMIC DNA]</scope>
    <source>
        <strain evidence="2">cv. Shuchazao</strain>
        <tissue evidence="1">Leaf</tissue>
    </source>
</reference>
<protein>
    <submittedName>
        <fullName evidence="1">Uncharacterized protein</fullName>
    </submittedName>
</protein>
<organism evidence="1 2">
    <name type="scientific">Camellia sinensis var. sinensis</name>
    <name type="common">China tea</name>
    <dbReference type="NCBI Taxonomy" id="542762"/>
    <lineage>
        <taxon>Eukaryota</taxon>
        <taxon>Viridiplantae</taxon>
        <taxon>Streptophyta</taxon>
        <taxon>Embryophyta</taxon>
        <taxon>Tracheophyta</taxon>
        <taxon>Spermatophyta</taxon>
        <taxon>Magnoliopsida</taxon>
        <taxon>eudicotyledons</taxon>
        <taxon>Gunneridae</taxon>
        <taxon>Pentapetalae</taxon>
        <taxon>asterids</taxon>
        <taxon>Ericales</taxon>
        <taxon>Theaceae</taxon>
        <taxon>Camellia</taxon>
    </lineage>
</organism>
<dbReference type="GO" id="GO:0042393">
    <property type="term" value="F:histone binding"/>
    <property type="evidence" value="ECO:0007669"/>
    <property type="project" value="TreeGrafter"/>
</dbReference>
<dbReference type="GO" id="GO:0000977">
    <property type="term" value="F:RNA polymerase II transcription regulatory region sequence-specific DNA binding"/>
    <property type="evidence" value="ECO:0007669"/>
    <property type="project" value="TreeGrafter"/>
</dbReference>
<proteinExistence type="predicted"/>
<dbReference type="EMBL" id="SDRB02008789">
    <property type="protein sequence ID" value="THG09060.1"/>
    <property type="molecule type" value="Genomic_DNA"/>
</dbReference>
<dbReference type="GO" id="GO:0005634">
    <property type="term" value="C:nucleus"/>
    <property type="evidence" value="ECO:0007669"/>
    <property type="project" value="TreeGrafter"/>
</dbReference>
<evidence type="ECO:0000313" key="2">
    <source>
        <dbReference type="Proteomes" id="UP000306102"/>
    </source>
</evidence>
<dbReference type="Proteomes" id="UP000306102">
    <property type="component" value="Unassembled WGS sequence"/>
</dbReference>
<keyword evidence="2" id="KW-1185">Reference proteome</keyword>
<evidence type="ECO:0000313" key="1">
    <source>
        <dbReference type="EMBL" id="THG09060.1"/>
    </source>
</evidence>
<dbReference type="AlphaFoldDB" id="A0A4S4DZY8"/>